<accession>A0A6A4HJ37</accession>
<sequence>MFLYTILFTCLILLIRLVVISGSPINHSPHEAKGEQPTSSLTVQGYQYLFGIANILAPDGHLAWKGSKSPMEGKSQITVKMESETCYASFYSPDFYAKIYANPLMTLPPIHPSIQYVAIWKANIQDVSKVTKLYISFKEIKRPFTEAKFLTHTQAKQHRQSGVGPPKDYDALKTLVITYDYVKHKSGPLMLIPHYYQVLQDGKNLFGLEWEILILTEFLKSEHPKADWTPFASQVAGL</sequence>
<evidence type="ECO:0000313" key="3">
    <source>
        <dbReference type="Proteomes" id="UP000799118"/>
    </source>
</evidence>
<evidence type="ECO:0000313" key="2">
    <source>
        <dbReference type="EMBL" id="KAE9397993.1"/>
    </source>
</evidence>
<evidence type="ECO:0000256" key="1">
    <source>
        <dbReference type="SAM" id="SignalP"/>
    </source>
</evidence>
<feature type="signal peptide" evidence="1">
    <location>
        <begin position="1"/>
        <end position="22"/>
    </location>
</feature>
<protein>
    <submittedName>
        <fullName evidence="2">Uncharacterized protein</fullName>
    </submittedName>
</protein>
<organism evidence="2 3">
    <name type="scientific">Gymnopus androsaceus JB14</name>
    <dbReference type="NCBI Taxonomy" id="1447944"/>
    <lineage>
        <taxon>Eukaryota</taxon>
        <taxon>Fungi</taxon>
        <taxon>Dikarya</taxon>
        <taxon>Basidiomycota</taxon>
        <taxon>Agaricomycotina</taxon>
        <taxon>Agaricomycetes</taxon>
        <taxon>Agaricomycetidae</taxon>
        <taxon>Agaricales</taxon>
        <taxon>Marasmiineae</taxon>
        <taxon>Omphalotaceae</taxon>
        <taxon>Gymnopus</taxon>
    </lineage>
</organism>
<name>A0A6A4HJ37_9AGAR</name>
<dbReference type="Proteomes" id="UP000799118">
    <property type="component" value="Unassembled WGS sequence"/>
</dbReference>
<proteinExistence type="predicted"/>
<dbReference type="AlphaFoldDB" id="A0A6A4HJ37"/>
<gene>
    <name evidence="2" type="ORF">BT96DRAFT_921098</name>
</gene>
<dbReference type="EMBL" id="ML769489">
    <property type="protein sequence ID" value="KAE9397993.1"/>
    <property type="molecule type" value="Genomic_DNA"/>
</dbReference>
<reference evidence="2" key="1">
    <citation type="journal article" date="2019" name="Environ. Microbiol.">
        <title>Fungal ecological strategies reflected in gene transcription - a case study of two litter decomposers.</title>
        <authorList>
            <person name="Barbi F."/>
            <person name="Kohler A."/>
            <person name="Barry K."/>
            <person name="Baskaran P."/>
            <person name="Daum C."/>
            <person name="Fauchery L."/>
            <person name="Ihrmark K."/>
            <person name="Kuo A."/>
            <person name="LaButti K."/>
            <person name="Lipzen A."/>
            <person name="Morin E."/>
            <person name="Grigoriev I.V."/>
            <person name="Henrissat B."/>
            <person name="Lindahl B."/>
            <person name="Martin F."/>
        </authorList>
    </citation>
    <scope>NUCLEOTIDE SEQUENCE</scope>
    <source>
        <strain evidence="2">JB14</strain>
    </source>
</reference>
<keyword evidence="1" id="KW-0732">Signal</keyword>
<keyword evidence="3" id="KW-1185">Reference proteome</keyword>
<feature type="chain" id="PRO_5025487948" evidence="1">
    <location>
        <begin position="23"/>
        <end position="238"/>
    </location>
</feature>